<dbReference type="GO" id="GO:0004252">
    <property type="term" value="F:serine-type endopeptidase activity"/>
    <property type="evidence" value="ECO:0007669"/>
    <property type="project" value="InterPro"/>
</dbReference>
<name>A0A974P174_9CAUL</name>
<dbReference type="Pfam" id="PF06500">
    <property type="entry name" value="FrsA-like"/>
    <property type="match status" value="1"/>
</dbReference>
<evidence type="ECO:0000256" key="1">
    <source>
        <dbReference type="ARBA" id="ARBA00022801"/>
    </source>
</evidence>
<evidence type="ECO:0000313" key="3">
    <source>
        <dbReference type="EMBL" id="QQZ49044.1"/>
    </source>
</evidence>
<accession>A0A974P174</accession>
<dbReference type="Gene3D" id="3.40.50.1820">
    <property type="entry name" value="alpha/beta hydrolase"/>
    <property type="match status" value="1"/>
</dbReference>
<dbReference type="EMBL" id="CP068570">
    <property type="protein sequence ID" value="QQZ49044.1"/>
    <property type="molecule type" value="Genomic_DNA"/>
</dbReference>
<dbReference type="InterPro" id="IPR050261">
    <property type="entry name" value="FrsA_esterase"/>
</dbReference>
<keyword evidence="1 3" id="KW-0378">Hydrolase</keyword>
<reference evidence="3" key="1">
    <citation type="submission" date="2021-01" db="EMBL/GenBank/DDBJ databases">
        <title>Genome sequence of Phenylobacterium sp. 20VBR1 isolated from a valley glaceir, Ny-Alesund, Svalbard.</title>
        <authorList>
            <person name="Thomas F.A."/>
            <person name="Krishnan K.P."/>
            <person name="Sinha R.K."/>
        </authorList>
    </citation>
    <scope>NUCLEOTIDE SEQUENCE</scope>
    <source>
        <strain evidence="3">20VBR1</strain>
    </source>
</reference>
<dbReference type="PANTHER" id="PTHR22946">
    <property type="entry name" value="DIENELACTONE HYDROLASE DOMAIN-CONTAINING PROTEIN-RELATED"/>
    <property type="match status" value="1"/>
</dbReference>
<protein>
    <submittedName>
        <fullName evidence="3">Dienelactone hydrolase family protein</fullName>
    </submittedName>
</protein>
<dbReference type="AlphaFoldDB" id="A0A974P174"/>
<dbReference type="InterPro" id="IPR002471">
    <property type="entry name" value="Pept_S9_AS"/>
</dbReference>
<feature type="region of interest" description="Disordered" evidence="2">
    <location>
        <begin position="134"/>
        <end position="158"/>
    </location>
</feature>
<organism evidence="3">
    <name type="scientific">Phenylobacterium glaciei</name>
    <dbReference type="NCBI Taxonomy" id="2803784"/>
    <lineage>
        <taxon>Bacteria</taxon>
        <taxon>Pseudomonadati</taxon>
        <taxon>Pseudomonadota</taxon>
        <taxon>Alphaproteobacteria</taxon>
        <taxon>Caulobacterales</taxon>
        <taxon>Caulobacteraceae</taxon>
        <taxon>Phenylobacterium</taxon>
    </lineage>
</organism>
<dbReference type="PROSITE" id="PS00708">
    <property type="entry name" value="PRO_ENDOPEP_SER"/>
    <property type="match status" value="1"/>
</dbReference>
<proteinExistence type="predicted"/>
<dbReference type="SUPFAM" id="SSF53474">
    <property type="entry name" value="alpha/beta-Hydrolases"/>
    <property type="match status" value="1"/>
</dbReference>
<evidence type="ECO:0000256" key="2">
    <source>
        <dbReference type="SAM" id="MobiDB-lite"/>
    </source>
</evidence>
<dbReference type="InterPro" id="IPR029058">
    <property type="entry name" value="AB_hydrolase_fold"/>
</dbReference>
<dbReference type="InterPro" id="IPR010520">
    <property type="entry name" value="FrsA-like"/>
</dbReference>
<feature type="compositionally biased region" description="Pro residues" evidence="2">
    <location>
        <begin position="139"/>
        <end position="158"/>
    </location>
</feature>
<sequence>MRTSFVSYLTSAGVQVAGLLRTPREATAPVGAVLICHGSDGVDGRGEYYAGALNAAGLATLEIDMWAARGTARGAAGRPRSPMETLPDAFSALKFLGEQPEVDPARIGILGFSWGGVVSLLSATKGRAAPCWTIWPGSRPTPPTTPSATPMPPTRAWR</sequence>
<dbReference type="GO" id="GO:0006508">
    <property type="term" value="P:proteolysis"/>
    <property type="evidence" value="ECO:0007669"/>
    <property type="project" value="InterPro"/>
</dbReference>
<gene>
    <name evidence="3" type="ORF">JKL49_17740</name>
</gene>